<dbReference type="EMBL" id="PGFZ01000010">
    <property type="protein sequence ID" value="POZ50462.1"/>
    <property type="molecule type" value="Genomic_DNA"/>
</dbReference>
<dbReference type="PANTHER" id="PTHR42815">
    <property type="entry name" value="FAD-BINDING, PUTATIVE (AFU_ORTHOLOGUE AFUA_6G07600)-RELATED"/>
    <property type="match status" value="1"/>
</dbReference>
<accession>A0A1Z4C108</accession>
<dbReference type="PANTHER" id="PTHR42815:SF2">
    <property type="entry name" value="FAD-BINDING, PUTATIVE (AFU_ORTHOLOGUE AFUA_6G07600)-RELATED"/>
    <property type="match status" value="1"/>
</dbReference>
<evidence type="ECO:0000313" key="4">
    <source>
        <dbReference type="Proteomes" id="UP000197019"/>
    </source>
</evidence>
<organism evidence="2 4">
    <name type="scientific">Methylovulum psychrotolerans</name>
    <dbReference type="NCBI Taxonomy" id="1704499"/>
    <lineage>
        <taxon>Bacteria</taxon>
        <taxon>Pseudomonadati</taxon>
        <taxon>Pseudomonadota</taxon>
        <taxon>Gammaproteobacteria</taxon>
        <taxon>Methylococcales</taxon>
        <taxon>Methylococcaceae</taxon>
        <taxon>Methylovulum</taxon>
    </lineage>
</organism>
<reference evidence="2 4" key="1">
    <citation type="submission" date="2017-06" db="EMBL/GenBank/DDBJ databases">
        <title>Genome Sequencing of the methanotroph Methylovulum psychrotolerants str. HV10-M2 isolated from a high-altitude environment.</title>
        <authorList>
            <person name="Mateos-Rivera A."/>
        </authorList>
    </citation>
    <scope>NUCLEOTIDE SEQUENCE [LARGE SCALE GENOMIC DNA]</scope>
    <source>
        <strain evidence="2 4">HV10_M2</strain>
    </source>
</reference>
<proteinExistence type="predicted"/>
<evidence type="ECO:0000259" key="1">
    <source>
        <dbReference type="Pfam" id="PF01243"/>
    </source>
</evidence>
<dbReference type="SUPFAM" id="SSF50475">
    <property type="entry name" value="FMN-binding split barrel"/>
    <property type="match status" value="1"/>
</dbReference>
<protein>
    <submittedName>
        <fullName evidence="2">Pyridoxamine 5'-phosphate oxidase</fullName>
    </submittedName>
</protein>
<gene>
    <name evidence="3" type="ORF">AADEFJLK_03657</name>
    <name evidence="2" type="ORF">CEK71_14695</name>
</gene>
<dbReference type="RefSeq" id="WP_088620086.1">
    <property type="nucleotide sequence ID" value="NZ_CP022129.1"/>
</dbReference>
<reference evidence="3 5" key="2">
    <citation type="submission" date="2017-11" db="EMBL/GenBank/DDBJ databases">
        <title>Draft Genome Sequence of Methylobacter psychrotolerans Sph1T, an Obligate Methanotroph from Low-Temperature Environments.</title>
        <authorList>
            <person name="Oshkin I.Y."/>
            <person name="Miroshnikov K."/>
            <person name="Belova S.E."/>
            <person name="Korzhenkov A."/>
            <person name="Toshchakov S.V."/>
            <person name="Dedysh S.N."/>
        </authorList>
    </citation>
    <scope>NUCLEOTIDE SEQUENCE [LARGE SCALE GENOMIC DNA]</scope>
    <source>
        <strain evidence="3 5">Sph1</strain>
    </source>
</reference>
<feature type="domain" description="Pyridoxamine 5'-phosphate oxidase N-terminal" evidence="1">
    <location>
        <begin position="40"/>
        <end position="139"/>
    </location>
</feature>
<dbReference type="InterPro" id="IPR012349">
    <property type="entry name" value="Split_barrel_FMN-bd"/>
</dbReference>
<dbReference type="Gene3D" id="2.30.110.10">
    <property type="entry name" value="Electron Transport, Fmn-binding Protein, Chain A"/>
    <property type="match status" value="1"/>
</dbReference>
<keyword evidence="4" id="KW-1185">Reference proteome</keyword>
<dbReference type="EMBL" id="CP022129">
    <property type="protein sequence ID" value="ASF47214.1"/>
    <property type="molecule type" value="Genomic_DNA"/>
</dbReference>
<name>A0A1Z4C108_9GAMM</name>
<dbReference type="AlphaFoldDB" id="A0A1Z4C108"/>
<sequence length="210" mass="23638">MAMAFSEITFTPSVKAAQSLYGSRAKNSRFEVAEEQRNVLTEAEMAFIAQRDSFYQATVSETGWPYVQHRGGPVGFLKVLDGRTIGFADFRGNLQYISVGNLMANDRISLLFMDYANRRRLKLWGRVRVVHEQDDPSLLARLEVPSYRARVERGIVIEVEAYDWNCPQHITPRYSKPEVDSLLAPLVAEIADLNARLAAMVHLSGSDLIG</sequence>
<dbReference type="Proteomes" id="UP000197019">
    <property type="component" value="Chromosome"/>
</dbReference>
<dbReference type="OrthoDB" id="9796486at2"/>
<evidence type="ECO:0000313" key="3">
    <source>
        <dbReference type="EMBL" id="POZ50462.1"/>
    </source>
</evidence>
<evidence type="ECO:0000313" key="2">
    <source>
        <dbReference type="EMBL" id="ASF47214.1"/>
    </source>
</evidence>
<dbReference type="Pfam" id="PF01243">
    <property type="entry name" value="PNPOx_N"/>
    <property type="match status" value="1"/>
</dbReference>
<evidence type="ECO:0000313" key="5">
    <source>
        <dbReference type="Proteomes" id="UP000237423"/>
    </source>
</evidence>
<dbReference type="KEGG" id="mpsy:CEK71_14695"/>
<dbReference type="InterPro" id="IPR011576">
    <property type="entry name" value="Pyridox_Oxase_N"/>
</dbReference>
<dbReference type="Proteomes" id="UP000237423">
    <property type="component" value="Unassembled WGS sequence"/>
</dbReference>